<keyword evidence="2" id="KW-1185">Reference proteome</keyword>
<dbReference type="VEuPathDB" id="FungiDB:PSHT_13974"/>
<reference evidence="2" key="3">
    <citation type="journal article" date="2018" name="Mol. Plant Microbe Interact.">
        <title>Genome sequence resources for the wheat stripe rust pathogen (Puccinia striiformis f. sp. tritici) and the barley stripe rust pathogen (Puccinia striiformis f. sp. hordei).</title>
        <authorList>
            <person name="Xia C."/>
            <person name="Wang M."/>
            <person name="Yin C."/>
            <person name="Cornejo O.E."/>
            <person name="Hulbert S.H."/>
            <person name="Chen X."/>
        </authorList>
    </citation>
    <scope>NUCLEOTIDE SEQUENCE [LARGE SCALE GENOMIC DNA]</scope>
    <source>
        <strain evidence="2">93TX-2</strain>
    </source>
</reference>
<dbReference type="VEuPathDB" id="FungiDB:PSTT_01160"/>
<gene>
    <name evidence="1" type="ORF">PSHT_13974</name>
</gene>
<reference evidence="1 2" key="1">
    <citation type="submission" date="2017-12" db="EMBL/GenBank/DDBJ databases">
        <title>Gene loss provides genomic basis for host adaptation in cereal stripe rust fungi.</title>
        <authorList>
            <person name="Xia C."/>
        </authorList>
    </citation>
    <scope>NUCLEOTIDE SEQUENCE [LARGE SCALE GENOMIC DNA]</scope>
    <source>
        <strain evidence="1 2">93TX-2</strain>
    </source>
</reference>
<organism evidence="1 2">
    <name type="scientific">Puccinia striiformis</name>
    <dbReference type="NCBI Taxonomy" id="27350"/>
    <lineage>
        <taxon>Eukaryota</taxon>
        <taxon>Fungi</taxon>
        <taxon>Dikarya</taxon>
        <taxon>Basidiomycota</taxon>
        <taxon>Pucciniomycotina</taxon>
        <taxon>Pucciniomycetes</taxon>
        <taxon>Pucciniales</taxon>
        <taxon>Pucciniaceae</taxon>
        <taxon>Puccinia</taxon>
    </lineage>
</organism>
<proteinExistence type="predicted"/>
<evidence type="ECO:0000313" key="1">
    <source>
        <dbReference type="EMBL" id="POV98587.1"/>
    </source>
</evidence>
<protein>
    <submittedName>
        <fullName evidence="1">Uncharacterized protein</fullName>
    </submittedName>
</protein>
<evidence type="ECO:0000313" key="2">
    <source>
        <dbReference type="Proteomes" id="UP000238274"/>
    </source>
</evidence>
<comment type="caution">
    <text evidence="1">The sequence shown here is derived from an EMBL/GenBank/DDBJ whole genome shotgun (WGS) entry which is preliminary data.</text>
</comment>
<accession>A0A2S4UN13</accession>
<reference evidence="2" key="2">
    <citation type="journal article" date="2018" name="BMC Genomics">
        <title>Genomic insights into host adaptation between the wheat stripe rust pathogen (Puccinia striiformis f. sp. tritici) and the barley stripe rust pathogen (Puccinia striiformis f. sp. hordei).</title>
        <authorList>
            <person name="Xia C."/>
            <person name="Wang M."/>
            <person name="Yin C."/>
            <person name="Cornejo O.E."/>
            <person name="Hulbert S.H."/>
            <person name="Chen X."/>
        </authorList>
    </citation>
    <scope>NUCLEOTIDE SEQUENCE [LARGE SCALE GENOMIC DNA]</scope>
    <source>
        <strain evidence="2">93TX-2</strain>
    </source>
</reference>
<dbReference type="AlphaFoldDB" id="A0A2S4UN13"/>
<dbReference type="Proteomes" id="UP000238274">
    <property type="component" value="Unassembled WGS sequence"/>
</dbReference>
<name>A0A2S4UN13_9BASI</name>
<dbReference type="EMBL" id="PKSM01000295">
    <property type="protein sequence ID" value="POV98587.1"/>
    <property type="molecule type" value="Genomic_DNA"/>
</dbReference>
<sequence>MNNMCQGLLKDVAEVDKTTLTYILEYTMNSLGFSGLVESLRSTDPHGGLKLKEEEKVILLQKLTSCGLKPQYEALRFSSINNIWVIKFPLKSTTSNEEDQLVVKLELDIDKDGSVLAVDESSRFYINVLADIYAF</sequence>